<evidence type="ECO:0000256" key="1">
    <source>
        <dbReference type="ARBA" id="ARBA00023098"/>
    </source>
</evidence>
<protein>
    <submittedName>
        <fullName evidence="3">Putative enoyl-CoA hydratase</fullName>
    </submittedName>
</protein>
<keyword evidence="1" id="KW-0443">Lipid metabolism</keyword>
<reference evidence="3 4" key="1">
    <citation type="submission" date="2013-09" db="EMBL/GenBank/DDBJ databases">
        <title>Whole genome shotgun sequence of Novosphingobium tardaugens NBRC 16725.</title>
        <authorList>
            <person name="Isaki S."/>
            <person name="Hosoyama A."/>
            <person name="Tsuchikane K."/>
            <person name="Katsumata H."/>
            <person name="Ando Y."/>
            <person name="Yamazaki S."/>
            <person name="Fujita N."/>
        </authorList>
    </citation>
    <scope>NUCLEOTIDE SEQUENCE [LARGE SCALE GENOMIC DNA]</scope>
    <source>
        <strain evidence="3 4">NBRC 16725</strain>
    </source>
</reference>
<dbReference type="GO" id="GO:0016829">
    <property type="term" value="F:lyase activity"/>
    <property type="evidence" value="ECO:0007669"/>
    <property type="project" value="UniProtKB-KW"/>
</dbReference>
<keyword evidence="4" id="KW-1185">Reference proteome</keyword>
<dbReference type="GO" id="GO:0006635">
    <property type="term" value="P:fatty acid beta-oxidation"/>
    <property type="evidence" value="ECO:0007669"/>
    <property type="project" value="TreeGrafter"/>
</dbReference>
<dbReference type="CDD" id="cd06558">
    <property type="entry name" value="crotonase-like"/>
    <property type="match status" value="1"/>
</dbReference>
<dbReference type="Proteomes" id="UP000016568">
    <property type="component" value="Unassembled WGS sequence"/>
</dbReference>
<name>U2YC30_9SPHN</name>
<evidence type="ECO:0000256" key="2">
    <source>
        <dbReference type="ARBA" id="ARBA00023239"/>
    </source>
</evidence>
<dbReference type="Gene3D" id="3.90.226.10">
    <property type="entry name" value="2-enoyl-CoA Hydratase, Chain A, domain 1"/>
    <property type="match status" value="1"/>
</dbReference>
<evidence type="ECO:0000313" key="3">
    <source>
        <dbReference type="EMBL" id="GAD51111.1"/>
    </source>
</evidence>
<dbReference type="Pfam" id="PF00378">
    <property type="entry name" value="ECH_1"/>
    <property type="match status" value="1"/>
</dbReference>
<organism evidence="3 4">
    <name type="scientific">Caenibius tardaugens NBRC 16725</name>
    <dbReference type="NCBI Taxonomy" id="1219035"/>
    <lineage>
        <taxon>Bacteria</taxon>
        <taxon>Pseudomonadati</taxon>
        <taxon>Pseudomonadota</taxon>
        <taxon>Alphaproteobacteria</taxon>
        <taxon>Sphingomonadales</taxon>
        <taxon>Erythrobacteraceae</taxon>
        <taxon>Caenibius</taxon>
    </lineage>
</organism>
<proteinExistence type="predicted"/>
<dbReference type="PANTHER" id="PTHR11941:SF169">
    <property type="entry name" value="(7AS)-7A-METHYL-1,5-DIOXO-2,3,5,6,7,7A-HEXAHYDRO-1H-INDENE-CARBOXYL-COA HYDROLASE"/>
    <property type="match status" value="1"/>
</dbReference>
<evidence type="ECO:0000313" key="4">
    <source>
        <dbReference type="Proteomes" id="UP000016568"/>
    </source>
</evidence>
<dbReference type="eggNOG" id="COG1024">
    <property type="taxonomic scope" value="Bacteria"/>
</dbReference>
<dbReference type="InterPro" id="IPR029045">
    <property type="entry name" value="ClpP/crotonase-like_dom_sf"/>
</dbReference>
<gene>
    <name evidence="3" type="ORF">NT2_19_00080</name>
</gene>
<comment type="caution">
    <text evidence="3">The sequence shown here is derived from an EMBL/GenBank/DDBJ whole genome shotgun (WGS) entry which is preliminary data.</text>
</comment>
<dbReference type="PANTHER" id="PTHR11941">
    <property type="entry name" value="ENOYL-COA HYDRATASE-RELATED"/>
    <property type="match status" value="1"/>
</dbReference>
<dbReference type="AlphaFoldDB" id="U2YC30"/>
<dbReference type="EMBL" id="BASZ01000019">
    <property type="protein sequence ID" value="GAD51111.1"/>
    <property type="molecule type" value="Genomic_DNA"/>
</dbReference>
<dbReference type="InterPro" id="IPR001753">
    <property type="entry name" value="Enoyl-CoA_hydra/iso"/>
</dbReference>
<accession>U2YC30</accession>
<dbReference type="SUPFAM" id="SSF52096">
    <property type="entry name" value="ClpP/crotonase"/>
    <property type="match status" value="1"/>
</dbReference>
<sequence length="233" mass="24613">MIADRVAEITIAANKANALSIEAVLVLAEHIERLGRSTEIGAIVLRNEGNSFCAGADIKEIGGDPSLIGASNRAWLRLARACHHCELPVVAAVDGHCIGGGIVLAASCDVIFLSETSSFSLPQIKKGGWGAGTFLMRLLGPLRIRAVMFTGRTLSAAEIAAGGQIEAVLPRADLRDAAFALAREIAEFPVEAIRVGKASLNGIELMDLESSYRLEHAATTELFVTRAAADLRK</sequence>
<keyword evidence="2" id="KW-0456">Lyase</keyword>